<dbReference type="GO" id="GO:0009435">
    <property type="term" value="P:NAD+ biosynthetic process"/>
    <property type="evidence" value="ECO:0007669"/>
    <property type="project" value="UniProtKB-UniRule"/>
</dbReference>
<comment type="similarity">
    <text evidence="3 11">Belongs to the NadD family.</text>
</comment>
<keyword evidence="7 11" id="KW-0547">Nucleotide-binding</keyword>
<comment type="catalytic activity">
    <reaction evidence="10 11">
        <text>nicotinate beta-D-ribonucleotide + ATP + H(+) = deamido-NAD(+) + diphosphate</text>
        <dbReference type="Rhea" id="RHEA:22860"/>
        <dbReference type="ChEBI" id="CHEBI:15378"/>
        <dbReference type="ChEBI" id="CHEBI:30616"/>
        <dbReference type="ChEBI" id="CHEBI:33019"/>
        <dbReference type="ChEBI" id="CHEBI:57502"/>
        <dbReference type="ChEBI" id="CHEBI:58437"/>
        <dbReference type="EC" id="2.7.7.18"/>
    </reaction>
</comment>
<gene>
    <name evidence="11" type="primary">nadD</name>
    <name evidence="13" type="ORF">SAMN02746065_11652</name>
</gene>
<dbReference type="CDD" id="cd02165">
    <property type="entry name" value="NMNAT"/>
    <property type="match status" value="1"/>
</dbReference>
<evidence type="ECO:0000256" key="11">
    <source>
        <dbReference type="HAMAP-Rule" id="MF_00244"/>
    </source>
</evidence>
<dbReference type="NCBIfam" id="TIGR00482">
    <property type="entry name" value="nicotinate (nicotinamide) nucleotide adenylyltransferase"/>
    <property type="match status" value="1"/>
</dbReference>
<evidence type="ECO:0000256" key="7">
    <source>
        <dbReference type="ARBA" id="ARBA00022741"/>
    </source>
</evidence>
<dbReference type="InterPro" id="IPR014729">
    <property type="entry name" value="Rossmann-like_a/b/a_fold"/>
</dbReference>
<dbReference type="InterPro" id="IPR004821">
    <property type="entry name" value="Cyt_trans-like"/>
</dbReference>
<dbReference type="HAMAP" id="MF_00244">
    <property type="entry name" value="NaMN_adenylyltr"/>
    <property type="match status" value="1"/>
</dbReference>
<dbReference type="EMBL" id="FWXY01000016">
    <property type="protein sequence ID" value="SMC94371.1"/>
    <property type="molecule type" value="Genomic_DNA"/>
</dbReference>
<dbReference type="EC" id="2.7.7.18" evidence="11"/>
<evidence type="ECO:0000256" key="9">
    <source>
        <dbReference type="ARBA" id="ARBA00023027"/>
    </source>
</evidence>
<comment type="pathway">
    <text evidence="2 11">Cofactor biosynthesis; NAD(+) biosynthesis; deamido-NAD(+) from nicotinate D-ribonucleotide: step 1/1.</text>
</comment>
<evidence type="ECO:0000256" key="3">
    <source>
        <dbReference type="ARBA" id="ARBA00009014"/>
    </source>
</evidence>
<dbReference type="NCBIfam" id="TIGR00125">
    <property type="entry name" value="cyt_tran_rel"/>
    <property type="match status" value="1"/>
</dbReference>
<reference evidence="13 14" key="1">
    <citation type="submission" date="2017-04" db="EMBL/GenBank/DDBJ databases">
        <authorList>
            <person name="Afonso C.L."/>
            <person name="Miller P.J."/>
            <person name="Scott M.A."/>
            <person name="Spackman E."/>
            <person name="Goraichik I."/>
            <person name="Dimitrov K.M."/>
            <person name="Suarez D.L."/>
            <person name="Swayne D.E."/>
        </authorList>
    </citation>
    <scope>NUCLEOTIDE SEQUENCE [LARGE SCALE GENOMIC DNA]</scope>
    <source>
        <strain evidence="13 14">DSM 3385</strain>
    </source>
</reference>
<proteinExistence type="inferred from homology"/>
<feature type="domain" description="Cytidyltransferase-like" evidence="12">
    <location>
        <begin position="5"/>
        <end position="190"/>
    </location>
</feature>
<dbReference type="Gene3D" id="3.40.50.620">
    <property type="entry name" value="HUPs"/>
    <property type="match status" value="1"/>
</dbReference>
<dbReference type="Proteomes" id="UP000192418">
    <property type="component" value="Unassembled WGS sequence"/>
</dbReference>
<dbReference type="STRING" id="1121400.SAMN02746065_11652"/>
<name>A0A1W2DA42_9BACT</name>
<comment type="function">
    <text evidence="1 11">Catalyzes the reversible adenylation of nicotinate mononucleotide (NaMN) to nicotinic acid adenine dinucleotide (NaAD).</text>
</comment>
<evidence type="ECO:0000259" key="12">
    <source>
        <dbReference type="Pfam" id="PF01467"/>
    </source>
</evidence>
<dbReference type="Pfam" id="PF01467">
    <property type="entry name" value="CTP_transf_like"/>
    <property type="match status" value="1"/>
</dbReference>
<keyword evidence="6 11" id="KW-0548">Nucleotidyltransferase</keyword>
<keyword evidence="5 11" id="KW-0808">Transferase</keyword>
<evidence type="ECO:0000256" key="8">
    <source>
        <dbReference type="ARBA" id="ARBA00022840"/>
    </source>
</evidence>
<dbReference type="InterPro" id="IPR005248">
    <property type="entry name" value="NadD/NMNAT"/>
</dbReference>
<dbReference type="OrthoDB" id="5295945at2"/>
<dbReference type="RefSeq" id="WP_084070137.1">
    <property type="nucleotide sequence ID" value="NZ_FWXY01000016.1"/>
</dbReference>
<dbReference type="NCBIfam" id="NF000840">
    <property type="entry name" value="PRK00071.1-3"/>
    <property type="match status" value="1"/>
</dbReference>
<dbReference type="SUPFAM" id="SSF52374">
    <property type="entry name" value="Nucleotidylyl transferase"/>
    <property type="match status" value="1"/>
</dbReference>
<keyword evidence="8 11" id="KW-0067">ATP-binding</keyword>
<protein>
    <recommendedName>
        <fullName evidence="11">Probable nicotinate-nucleotide adenylyltransferase</fullName>
        <ecNumber evidence="11">2.7.7.18</ecNumber>
    </recommendedName>
    <alternativeName>
        <fullName evidence="11">Deamido-NAD(+) diphosphorylase</fullName>
    </alternativeName>
    <alternativeName>
        <fullName evidence="11">Deamido-NAD(+) pyrophosphorylase</fullName>
    </alternativeName>
    <alternativeName>
        <fullName evidence="11">Nicotinate mononucleotide adenylyltransferase</fullName>
        <shortName evidence="11">NaMN adenylyltransferase</shortName>
    </alternativeName>
</protein>
<evidence type="ECO:0000313" key="13">
    <source>
        <dbReference type="EMBL" id="SMC94371.1"/>
    </source>
</evidence>
<evidence type="ECO:0000256" key="6">
    <source>
        <dbReference type="ARBA" id="ARBA00022695"/>
    </source>
</evidence>
<evidence type="ECO:0000256" key="1">
    <source>
        <dbReference type="ARBA" id="ARBA00002324"/>
    </source>
</evidence>
<evidence type="ECO:0000256" key="4">
    <source>
        <dbReference type="ARBA" id="ARBA00022642"/>
    </source>
</evidence>
<dbReference type="GO" id="GO:0005524">
    <property type="term" value="F:ATP binding"/>
    <property type="evidence" value="ECO:0007669"/>
    <property type="project" value="UniProtKB-KW"/>
</dbReference>
<dbReference type="AlphaFoldDB" id="A0A1W2DA42"/>
<sequence>MKEGLFGGTFNPLHNGHIKVITHVKKAFAIDRIHLIPSAVPPHKPIENLAPARDRLEMIQKTVASIPGLCASDLEIRRTGPSFTIDTVTQFINTTDHDTDPYFILGTDAFFDMDTWKQTCEIFEKTNIIIMTRAGERRKLRDIADFLASQVPCNYDFDRASMTFSHPELKAVHLCNPPEIQISSTAIRHRVKNNQSIDSLVPEPVENIIIKKGLYL</sequence>
<dbReference type="PANTHER" id="PTHR39321:SF3">
    <property type="entry name" value="PHOSPHOPANTETHEINE ADENYLYLTRANSFERASE"/>
    <property type="match status" value="1"/>
</dbReference>
<dbReference type="PANTHER" id="PTHR39321">
    <property type="entry name" value="NICOTINATE-NUCLEOTIDE ADENYLYLTRANSFERASE-RELATED"/>
    <property type="match status" value="1"/>
</dbReference>
<dbReference type="UniPathway" id="UPA00253">
    <property type="reaction ID" value="UER00332"/>
</dbReference>
<keyword evidence="4 11" id="KW-0662">Pyridine nucleotide biosynthesis</keyword>
<keyword evidence="14" id="KW-1185">Reference proteome</keyword>
<evidence type="ECO:0000256" key="5">
    <source>
        <dbReference type="ARBA" id="ARBA00022679"/>
    </source>
</evidence>
<keyword evidence="9 11" id="KW-0520">NAD</keyword>
<evidence type="ECO:0000313" key="14">
    <source>
        <dbReference type="Proteomes" id="UP000192418"/>
    </source>
</evidence>
<accession>A0A1W2DA42</accession>
<dbReference type="GO" id="GO:0004515">
    <property type="term" value="F:nicotinate-nucleotide adenylyltransferase activity"/>
    <property type="evidence" value="ECO:0007669"/>
    <property type="project" value="UniProtKB-UniRule"/>
</dbReference>
<evidence type="ECO:0000256" key="2">
    <source>
        <dbReference type="ARBA" id="ARBA00005019"/>
    </source>
</evidence>
<organism evidence="13 14">
    <name type="scientific">Desulfocicer vacuolatum DSM 3385</name>
    <dbReference type="NCBI Taxonomy" id="1121400"/>
    <lineage>
        <taxon>Bacteria</taxon>
        <taxon>Pseudomonadati</taxon>
        <taxon>Thermodesulfobacteriota</taxon>
        <taxon>Desulfobacteria</taxon>
        <taxon>Desulfobacterales</taxon>
        <taxon>Desulfobacteraceae</taxon>
        <taxon>Desulfocicer</taxon>
    </lineage>
</organism>
<evidence type="ECO:0000256" key="10">
    <source>
        <dbReference type="ARBA" id="ARBA00048721"/>
    </source>
</evidence>